<dbReference type="RefSeq" id="WP_142532048.1">
    <property type="nucleotide sequence ID" value="NZ_FXTB01000001.1"/>
</dbReference>
<feature type="transmembrane region" description="Helical" evidence="1">
    <location>
        <begin position="6"/>
        <end position="23"/>
    </location>
</feature>
<keyword evidence="1" id="KW-0812">Transmembrane</keyword>
<evidence type="ECO:0008006" key="4">
    <source>
        <dbReference type="Google" id="ProtNLM"/>
    </source>
</evidence>
<dbReference type="InterPro" id="IPR032299">
    <property type="entry name" value="DUF4843"/>
</dbReference>
<reference evidence="2 3" key="1">
    <citation type="submission" date="2017-05" db="EMBL/GenBank/DDBJ databases">
        <authorList>
            <person name="Varghese N."/>
            <person name="Submissions S."/>
        </authorList>
    </citation>
    <scope>NUCLEOTIDE SEQUENCE [LARGE SCALE GENOMIC DNA]</scope>
    <source>
        <strain evidence="2 3">DSM 27040</strain>
    </source>
</reference>
<proteinExistence type="predicted"/>
<dbReference type="EMBL" id="FXTB01000001">
    <property type="protein sequence ID" value="SMO42158.1"/>
    <property type="molecule type" value="Genomic_DNA"/>
</dbReference>
<dbReference type="OrthoDB" id="1094696at2"/>
<dbReference type="AlphaFoldDB" id="A0A521B4X9"/>
<evidence type="ECO:0000313" key="2">
    <source>
        <dbReference type="EMBL" id="SMO42158.1"/>
    </source>
</evidence>
<dbReference type="PROSITE" id="PS51257">
    <property type="entry name" value="PROKAR_LIPOPROTEIN"/>
    <property type="match status" value="1"/>
</dbReference>
<keyword evidence="3" id="KW-1185">Reference proteome</keyword>
<accession>A0A521B4X9</accession>
<dbReference type="Pfam" id="PF16132">
    <property type="entry name" value="DUF4843"/>
    <property type="match status" value="1"/>
</dbReference>
<sequence>MRHKNIFINIVLMLMFSIGIISCEEDSLKVYDSVEGIYFDNYLDRQLADSSNYTFVYIEEDVIEVDVQMQTLGPQSDVDRVVNLRVSSENAEEGIDYILPQSCVIPANSSKLNYTVKLLRTPPLKEASKTIQFEIIANEHFTLPFLEEMVINKKVSRVHYKIEFSELFTSPPAAWNDEEICGVFLPEKLFLISRVLDIPRSDFNDPKKVTWAKFSYIRSEMNKYVMDESMKMWYGMPFDEEILDKDGNPLEF</sequence>
<keyword evidence="1" id="KW-1133">Transmembrane helix</keyword>
<evidence type="ECO:0000256" key="1">
    <source>
        <dbReference type="SAM" id="Phobius"/>
    </source>
</evidence>
<protein>
    <recommendedName>
        <fullName evidence="4">DUF4843 domain-containing protein</fullName>
    </recommendedName>
</protein>
<name>A0A521B4X9_SACCC</name>
<evidence type="ECO:0000313" key="3">
    <source>
        <dbReference type="Proteomes" id="UP000319040"/>
    </source>
</evidence>
<dbReference type="Proteomes" id="UP000319040">
    <property type="component" value="Unassembled WGS sequence"/>
</dbReference>
<keyword evidence="1" id="KW-0472">Membrane</keyword>
<organism evidence="2 3">
    <name type="scientific">Saccharicrinis carchari</name>
    <dbReference type="NCBI Taxonomy" id="1168039"/>
    <lineage>
        <taxon>Bacteria</taxon>
        <taxon>Pseudomonadati</taxon>
        <taxon>Bacteroidota</taxon>
        <taxon>Bacteroidia</taxon>
        <taxon>Marinilabiliales</taxon>
        <taxon>Marinilabiliaceae</taxon>
        <taxon>Saccharicrinis</taxon>
    </lineage>
</organism>
<gene>
    <name evidence="2" type="ORF">SAMN06265379_101707</name>
</gene>